<dbReference type="RefSeq" id="WP_025796608.1">
    <property type="nucleotide sequence ID" value="NZ_CP009706.1"/>
</dbReference>
<protein>
    <recommendedName>
        <fullName evidence="1">Peptidase S24/S26A/S26B/S26C domain-containing protein</fullName>
    </recommendedName>
</protein>
<dbReference type="InterPro" id="IPR015927">
    <property type="entry name" value="Peptidase_S24_S26A/B/C"/>
</dbReference>
<dbReference type="eggNOG" id="COG1974">
    <property type="taxonomic scope" value="Bacteria"/>
</dbReference>
<gene>
    <name evidence="2" type="ORF">AT03_13155</name>
</gene>
<dbReference type="InterPro" id="IPR039418">
    <property type="entry name" value="LexA-like"/>
</dbReference>
<dbReference type="AlphaFoldDB" id="A0A097R3D7"/>
<dbReference type="KEGG" id="hav:AT03_13155"/>
<dbReference type="PATRIC" id="fig|1453496.5.peg.2679"/>
<dbReference type="Gene3D" id="2.10.109.10">
    <property type="entry name" value="Umud Fragment, subunit A"/>
    <property type="match status" value="1"/>
</dbReference>
<dbReference type="CDD" id="cd06529">
    <property type="entry name" value="S24_LexA-like"/>
    <property type="match status" value="1"/>
</dbReference>
<proteinExistence type="predicted"/>
<dbReference type="SUPFAM" id="SSF51306">
    <property type="entry name" value="LexA/Signal peptidase"/>
    <property type="match status" value="1"/>
</dbReference>
<feature type="domain" description="Peptidase S24/S26A/S26B/S26C" evidence="1">
    <location>
        <begin position="1"/>
        <end position="77"/>
    </location>
</feature>
<name>A0A097R3D7_HAFAL</name>
<dbReference type="OrthoDB" id="6505225at2"/>
<keyword evidence="3" id="KW-1185">Reference proteome</keyword>
<dbReference type="Pfam" id="PF00717">
    <property type="entry name" value="Peptidase_S24"/>
    <property type="match status" value="1"/>
</dbReference>
<accession>A0A097R3D7</accession>
<dbReference type="Proteomes" id="UP000029986">
    <property type="component" value="Chromosome"/>
</dbReference>
<evidence type="ECO:0000259" key="1">
    <source>
        <dbReference type="Pfam" id="PF00717"/>
    </source>
</evidence>
<reference evidence="2 3" key="1">
    <citation type="journal article" date="2014" name="Gut Pathog.">
        <title>Gene clusters of Hafnia alvei strain FB1 important in survival and pathogenesis: a draft genome perspective.</title>
        <authorList>
            <person name="Tan J.Y."/>
            <person name="Yin W.F."/>
            <person name="Chan K.G."/>
        </authorList>
    </citation>
    <scope>NUCLEOTIDE SEQUENCE [LARGE SCALE GENOMIC DNA]</scope>
    <source>
        <strain evidence="2 3">FB1</strain>
    </source>
</reference>
<dbReference type="InterPro" id="IPR036286">
    <property type="entry name" value="LexA/Signal_pep-like_sf"/>
</dbReference>
<sequence>MGFPSPAADYTDKPISLDELFIKTPHATYFMKCPDYCPSAGVLKDALLVIDSSKRPVNGSVVVAALCGEFVLRRLLTMPVPCLAKLENYDDVTFADEETGFEIFGVVTHVVNDMSMSEFDDNPCM</sequence>
<evidence type="ECO:0000313" key="3">
    <source>
        <dbReference type="Proteomes" id="UP000029986"/>
    </source>
</evidence>
<dbReference type="HOGENOM" id="CLU_066192_0_5_6"/>
<evidence type="ECO:0000313" key="2">
    <source>
        <dbReference type="EMBL" id="AIU73247.1"/>
    </source>
</evidence>
<organism evidence="2 3">
    <name type="scientific">Hafnia alvei FB1</name>
    <dbReference type="NCBI Taxonomy" id="1453496"/>
    <lineage>
        <taxon>Bacteria</taxon>
        <taxon>Pseudomonadati</taxon>
        <taxon>Pseudomonadota</taxon>
        <taxon>Gammaproteobacteria</taxon>
        <taxon>Enterobacterales</taxon>
        <taxon>Hafniaceae</taxon>
        <taxon>Hafnia</taxon>
    </lineage>
</organism>
<dbReference type="EMBL" id="CP009706">
    <property type="protein sequence ID" value="AIU73247.1"/>
    <property type="molecule type" value="Genomic_DNA"/>
</dbReference>